<evidence type="ECO:0000313" key="2">
    <source>
        <dbReference type="Proteomes" id="UP000828171"/>
    </source>
</evidence>
<dbReference type="Proteomes" id="UP000828171">
    <property type="component" value="Segment"/>
</dbReference>
<name>A0AAE8BXU2_9CAUD</name>
<accession>A0AAE8BXU2</accession>
<reference evidence="1" key="1">
    <citation type="submission" date="2021-06" db="EMBL/GenBank/DDBJ databases">
        <title>PemIK (PemK/PemI) type II TA system from Klebsiella pneumoniae clinical strains inhibits lytic phage.</title>
        <authorList>
            <person name="Bleriot I.I."/>
            <person name="Blasco L.L."/>
            <person name="Pacios O.O."/>
            <person name="Fernandez-Garcia L.L."/>
            <person name="Ambroa A.A."/>
            <person name="Lopez M.M."/>
            <person name="Gonzalez-Bardanca M.M."/>
            <person name="Fernandez Cuenca F.F."/>
            <person name="Oteo J.J."/>
            <person name="Pascual A.A."/>
            <person name="Martinez-Martinez L.L."/>
            <person name="Domingo-Calap P.P."/>
            <person name="Wood T.K.T.K."/>
            <person name="Tomas M.M."/>
        </authorList>
    </citation>
    <scope>NUCLEOTIDE SEQUENCE</scope>
</reference>
<dbReference type="EMBL" id="MZ428221">
    <property type="protein sequence ID" value="QZE50475.1"/>
    <property type="molecule type" value="Genomic_DNA"/>
</dbReference>
<keyword evidence="2" id="KW-1185">Reference proteome</keyword>
<evidence type="ECO:0000313" key="1">
    <source>
        <dbReference type="EMBL" id="QZE50475.1"/>
    </source>
</evidence>
<proteinExistence type="predicted"/>
<sequence>MQQRQQQPQVVANKNKGLRPLFHNIKKPLTV</sequence>
<protein>
    <submittedName>
        <fullName evidence="1">Uncharacterized protein</fullName>
    </submittedName>
</protein>
<organism evidence="1 2">
    <name type="scientific">Klebsiella phage vB_KpnS-VAC2</name>
    <dbReference type="NCBI Taxonomy" id="2864369"/>
    <lineage>
        <taxon>Viruses</taxon>
        <taxon>Duplodnaviria</taxon>
        <taxon>Heunggongvirae</taxon>
        <taxon>Uroviricota</taxon>
        <taxon>Caudoviricetes</taxon>
        <taxon>Drexlerviridae</taxon>
        <taxon>Webervirus</taxon>
        <taxon>Webervirus VAC2</taxon>
    </lineage>
</organism>